<keyword evidence="2" id="KW-1185">Reference proteome</keyword>
<comment type="caution">
    <text evidence="1">The sequence shown here is derived from an EMBL/GenBank/DDBJ whole genome shotgun (WGS) entry which is preliminary data.</text>
</comment>
<dbReference type="Proteomes" id="UP001162992">
    <property type="component" value="Chromosome 11"/>
</dbReference>
<protein>
    <submittedName>
        <fullName evidence="1">Uncharacterized protein</fullName>
    </submittedName>
</protein>
<proteinExistence type="predicted"/>
<evidence type="ECO:0000313" key="1">
    <source>
        <dbReference type="EMBL" id="KAJ7537495.1"/>
    </source>
</evidence>
<name>A0ACC2C694_DIPCM</name>
<gene>
    <name evidence="1" type="ORF">O6H91_11G008000</name>
</gene>
<evidence type="ECO:0000313" key="2">
    <source>
        <dbReference type="Proteomes" id="UP001162992"/>
    </source>
</evidence>
<dbReference type="EMBL" id="CM055102">
    <property type="protein sequence ID" value="KAJ7537495.1"/>
    <property type="molecule type" value="Genomic_DNA"/>
</dbReference>
<organism evidence="1 2">
    <name type="scientific">Diphasiastrum complanatum</name>
    <name type="common">Issler's clubmoss</name>
    <name type="synonym">Lycopodium complanatum</name>
    <dbReference type="NCBI Taxonomy" id="34168"/>
    <lineage>
        <taxon>Eukaryota</taxon>
        <taxon>Viridiplantae</taxon>
        <taxon>Streptophyta</taxon>
        <taxon>Embryophyta</taxon>
        <taxon>Tracheophyta</taxon>
        <taxon>Lycopodiopsida</taxon>
        <taxon>Lycopodiales</taxon>
        <taxon>Lycopodiaceae</taxon>
        <taxon>Lycopodioideae</taxon>
        <taxon>Diphasiastrum</taxon>
    </lineage>
</organism>
<sequence>MLRSVGSILGRRILLSSSRSISPIPLKTANPQLQEWSSGSSRHFSMASGISRSPLLMSSTDDKSVTDGSLGIATGFEREELEAERKGAKRFDLEPPRGPFGTKEAPAIVQSHFDERIVGCSGGVGEDEHDVVWFKLKKGEPYECSVCSQVFQVSLSLSLSLSLSSTTWFACTLLAYDVGSYTSVDYNLGN</sequence>
<reference evidence="2" key="1">
    <citation type="journal article" date="2024" name="Proc. Natl. Acad. Sci. U.S.A.">
        <title>Extraordinary preservation of gene collinearity over three hundred million years revealed in homosporous lycophytes.</title>
        <authorList>
            <person name="Li C."/>
            <person name="Wickell D."/>
            <person name="Kuo L.Y."/>
            <person name="Chen X."/>
            <person name="Nie B."/>
            <person name="Liao X."/>
            <person name="Peng D."/>
            <person name="Ji J."/>
            <person name="Jenkins J."/>
            <person name="Williams M."/>
            <person name="Shu S."/>
            <person name="Plott C."/>
            <person name="Barry K."/>
            <person name="Rajasekar S."/>
            <person name="Grimwood J."/>
            <person name="Han X."/>
            <person name="Sun S."/>
            <person name="Hou Z."/>
            <person name="He W."/>
            <person name="Dai G."/>
            <person name="Sun C."/>
            <person name="Schmutz J."/>
            <person name="Leebens-Mack J.H."/>
            <person name="Li F.W."/>
            <person name="Wang L."/>
        </authorList>
    </citation>
    <scope>NUCLEOTIDE SEQUENCE [LARGE SCALE GENOMIC DNA]</scope>
    <source>
        <strain evidence="2">cv. PW_Plant_1</strain>
    </source>
</reference>
<accession>A0ACC2C694</accession>